<name>A0ABV2SJ58_9GAMM</name>
<comment type="cofactor">
    <cofactor evidence="1">
        <name>Mg(2+)</name>
        <dbReference type="ChEBI" id="CHEBI:18420"/>
    </cofactor>
</comment>
<evidence type="ECO:0000256" key="1">
    <source>
        <dbReference type="ARBA" id="ARBA00001946"/>
    </source>
</evidence>
<dbReference type="RefSeq" id="WP_354007920.1">
    <property type="nucleotide sequence ID" value="NZ_JBEWTA010000001.1"/>
</dbReference>
<evidence type="ECO:0000313" key="5">
    <source>
        <dbReference type="EMBL" id="MET4757792.1"/>
    </source>
</evidence>
<evidence type="ECO:0000256" key="2">
    <source>
        <dbReference type="ARBA" id="ARBA00022723"/>
    </source>
</evidence>
<reference evidence="5 6" key="1">
    <citation type="submission" date="2024-06" db="EMBL/GenBank/DDBJ databases">
        <title>Genomic Encyclopedia of Type Strains, Phase V (KMG-V): Genome sequencing to study the core and pangenomes of soil and plant-associated prokaryotes.</title>
        <authorList>
            <person name="Whitman W."/>
        </authorList>
    </citation>
    <scope>NUCLEOTIDE SEQUENCE [LARGE SCALE GENOMIC DNA]</scope>
    <source>
        <strain evidence="5 6">NE40</strain>
    </source>
</reference>
<organism evidence="5 6">
    <name type="scientific">Endozoicomonas lisbonensis</name>
    <dbReference type="NCBI Taxonomy" id="3120522"/>
    <lineage>
        <taxon>Bacteria</taxon>
        <taxon>Pseudomonadati</taxon>
        <taxon>Pseudomonadota</taxon>
        <taxon>Gammaproteobacteria</taxon>
        <taxon>Oceanospirillales</taxon>
        <taxon>Endozoicomonadaceae</taxon>
        <taxon>Endozoicomonas</taxon>
    </lineage>
</organism>
<keyword evidence="2" id="KW-0479">Metal-binding</keyword>
<dbReference type="PANTHER" id="PTHR32308:SF0">
    <property type="entry name" value="HPCH_HPAI ALDOLASE_CITRATE LYASE DOMAIN-CONTAINING PROTEIN"/>
    <property type="match status" value="1"/>
</dbReference>
<sequence length="292" mass="31844">MLAKSYLFTPGDNDKKMLKAKNSGADAVILCLEDAVAESNKKTAREKVRQFLQAHQQRCGVQLWVRVNSLSSPHTLNDLVAVMPGRPFGVFLPKPSDADDFKTVDHYLTALEVQNNLAVGSTQIMSVAESSVGTINQNTFTSASSRLSGFTWGAEDLPADIGATTNRDQDDVHFLIHRMNRANCLLVASAGNMQAIDGICSDYKSQKKLRAECERARMEGFTGKLAIHPDQVEIINQCFTPSTDEVTYARRVVDAFANANGAGTVGLDGRMLDLPHLKQAQRVLRQSGSATT</sequence>
<dbReference type="InterPro" id="IPR011206">
    <property type="entry name" value="Citrate_lyase_beta/mcl1/mcl2"/>
</dbReference>
<accession>A0ABV2SJ58</accession>
<dbReference type="InterPro" id="IPR005000">
    <property type="entry name" value="Aldolase/citrate-lyase_domain"/>
</dbReference>
<proteinExistence type="predicted"/>
<dbReference type="EC" id="4.1.3.34" evidence="5"/>
<dbReference type="Pfam" id="PF03328">
    <property type="entry name" value="HpcH_HpaI"/>
    <property type="match status" value="1"/>
</dbReference>
<dbReference type="EMBL" id="JBEWTB010000002">
    <property type="protein sequence ID" value="MET4757792.1"/>
    <property type="molecule type" value="Genomic_DNA"/>
</dbReference>
<dbReference type="InterPro" id="IPR015813">
    <property type="entry name" value="Pyrv/PenolPyrv_kinase-like_dom"/>
</dbReference>
<feature type="domain" description="HpcH/HpaI aldolase/citrate lyase" evidence="4">
    <location>
        <begin position="4"/>
        <end position="229"/>
    </location>
</feature>
<comment type="caution">
    <text evidence="5">The sequence shown here is derived from an EMBL/GenBank/DDBJ whole genome shotgun (WGS) entry which is preliminary data.</text>
</comment>
<evidence type="ECO:0000256" key="3">
    <source>
        <dbReference type="ARBA" id="ARBA00022842"/>
    </source>
</evidence>
<dbReference type="PANTHER" id="PTHR32308">
    <property type="entry name" value="LYASE BETA SUBUNIT, PUTATIVE (AFU_ORTHOLOGUE AFUA_4G13030)-RELATED"/>
    <property type="match status" value="1"/>
</dbReference>
<evidence type="ECO:0000313" key="6">
    <source>
        <dbReference type="Proteomes" id="UP001549366"/>
    </source>
</evidence>
<protein>
    <submittedName>
        <fullName evidence="5">Citrate lyase subunit beta/citryl-CoA lyase</fullName>
        <ecNumber evidence="5">4.1.3.34</ecNumber>
    </submittedName>
</protein>
<keyword evidence="6" id="KW-1185">Reference proteome</keyword>
<dbReference type="SUPFAM" id="SSF51621">
    <property type="entry name" value="Phosphoenolpyruvate/pyruvate domain"/>
    <property type="match status" value="1"/>
</dbReference>
<evidence type="ECO:0000259" key="4">
    <source>
        <dbReference type="Pfam" id="PF03328"/>
    </source>
</evidence>
<dbReference type="Proteomes" id="UP001549366">
    <property type="component" value="Unassembled WGS sequence"/>
</dbReference>
<gene>
    <name evidence="5" type="ORF">V5J35_002984</name>
</gene>
<dbReference type="InterPro" id="IPR040442">
    <property type="entry name" value="Pyrv_kinase-like_dom_sf"/>
</dbReference>
<dbReference type="GO" id="GO:0008816">
    <property type="term" value="F:citryl-CoA lyase activity"/>
    <property type="evidence" value="ECO:0007669"/>
    <property type="project" value="UniProtKB-EC"/>
</dbReference>
<dbReference type="Gene3D" id="3.20.20.60">
    <property type="entry name" value="Phosphoenolpyruvate-binding domains"/>
    <property type="match status" value="1"/>
</dbReference>
<keyword evidence="3" id="KW-0460">Magnesium</keyword>
<keyword evidence="5" id="KW-0456">Lyase</keyword>
<dbReference type="PIRSF" id="PIRSF015582">
    <property type="entry name" value="Cit_lyase_B"/>
    <property type="match status" value="1"/>
</dbReference>